<protein>
    <recommendedName>
        <fullName evidence="3">Reverse transcriptase zinc-binding domain-containing protein</fullName>
    </recommendedName>
</protein>
<evidence type="ECO:0008006" key="3">
    <source>
        <dbReference type="Google" id="ProtNLM"/>
    </source>
</evidence>
<organism evidence="1 2">
    <name type="scientific">Armillaria borealis</name>
    <dbReference type="NCBI Taxonomy" id="47425"/>
    <lineage>
        <taxon>Eukaryota</taxon>
        <taxon>Fungi</taxon>
        <taxon>Dikarya</taxon>
        <taxon>Basidiomycota</taxon>
        <taxon>Agaricomycotina</taxon>
        <taxon>Agaricomycetes</taxon>
        <taxon>Agaricomycetidae</taxon>
        <taxon>Agaricales</taxon>
        <taxon>Marasmiineae</taxon>
        <taxon>Physalacriaceae</taxon>
        <taxon>Armillaria</taxon>
    </lineage>
</organism>
<name>A0AA39IVG4_9AGAR</name>
<accession>A0AA39IVG4</accession>
<evidence type="ECO:0000313" key="2">
    <source>
        <dbReference type="Proteomes" id="UP001175226"/>
    </source>
</evidence>
<proteinExistence type="predicted"/>
<gene>
    <name evidence="1" type="ORF">EV421DRAFT_1720723</name>
</gene>
<dbReference type="AlphaFoldDB" id="A0AA39IVG4"/>
<dbReference type="EMBL" id="JAUEPT010000119">
    <property type="protein sequence ID" value="KAK0431226.1"/>
    <property type="molecule type" value="Genomic_DNA"/>
</dbReference>
<dbReference type="Proteomes" id="UP001175226">
    <property type="component" value="Unassembled WGS sequence"/>
</dbReference>
<feature type="non-terminal residue" evidence="1">
    <location>
        <position position="1"/>
    </location>
</feature>
<evidence type="ECO:0000313" key="1">
    <source>
        <dbReference type="EMBL" id="KAK0431226.1"/>
    </source>
</evidence>
<reference evidence="1" key="1">
    <citation type="submission" date="2023-06" db="EMBL/GenBank/DDBJ databases">
        <authorList>
            <consortium name="Lawrence Berkeley National Laboratory"/>
            <person name="Ahrendt S."/>
            <person name="Sahu N."/>
            <person name="Indic B."/>
            <person name="Wong-Bajracharya J."/>
            <person name="Merenyi Z."/>
            <person name="Ke H.-M."/>
            <person name="Monk M."/>
            <person name="Kocsube S."/>
            <person name="Drula E."/>
            <person name="Lipzen A."/>
            <person name="Balint B."/>
            <person name="Henrissat B."/>
            <person name="Andreopoulos B."/>
            <person name="Martin F.M."/>
            <person name="Harder C.B."/>
            <person name="Rigling D."/>
            <person name="Ford K.L."/>
            <person name="Foster G.D."/>
            <person name="Pangilinan J."/>
            <person name="Papanicolaou A."/>
            <person name="Barry K."/>
            <person name="LaButti K."/>
            <person name="Viragh M."/>
            <person name="Koriabine M."/>
            <person name="Yan M."/>
            <person name="Riley R."/>
            <person name="Champramary S."/>
            <person name="Plett K.L."/>
            <person name="Tsai I.J."/>
            <person name="Slot J."/>
            <person name="Sipos G."/>
            <person name="Plett J."/>
            <person name="Nagy L.G."/>
            <person name="Grigoriev I.V."/>
        </authorList>
    </citation>
    <scope>NUCLEOTIDE SEQUENCE</scope>
    <source>
        <strain evidence="1">FPL87.14</strain>
    </source>
</reference>
<comment type="caution">
    <text evidence="1">The sequence shown here is derived from an EMBL/GenBank/DDBJ whole genome shotgun (WGS) entry which is preliminary data.</text>
</comment>
<sequence>FVWKSIHGAFKLGDFWDRLGPEYAGRVNCPKCGVQETMEHILLECQIIGQELIWKLTEELWMKKHNKWYKPTLGLILGSLLVVTKDNKGKRHTSVTRLYRIIISEAAHLIWKICCQRRIARGDDVPEKWHKEDEICNVWFKIINQRLTLDWLAANPRKYSIKATKKTIVLKMWSGVLENEILLPEDWIHQRRVLVGMAPAQKRPRGRHRVPHEL</sequence>
<keyword evidence="2" id="KW-1185">Reference proteome</keyword>